<dbReference type="RefSeq" id="XP_060336587.1">
    <property type="nucleotide sequence ID" value="XM_060484178.1"/>
</dbReference>
<feature type="domain" description="Peptidase M16 N-terminal" evidence="6">
    <location>
        <begin position="43"/>
        <end position="190"/>
    </location>
</feature>
<gene>
    <name evidence="8" type="ORF">EV420DRAFT_965946</name>
</gene>
<feature type="domain" description="Peptidase M16 C-terminal" evidence="7">
    <location>
        <begin position="201"/>
        <end position="433"/>
    </location>
</feature>
<evidence type="ECO:0000259" key="7">
    <source>
        <dbReference type="Pfam" id="PF05193"/>
    </source>
</evidence>
<evidence type="ECO:0000256" key="5">
    <source>
        <dbReference type="RuleBase" id="RU004447"/>
    </source>
</evidence>
<dbReference type="GO" id="GO:0046872">
    <property type="term" value="F:metal ion binding"/>
    <property type="evidence" value="ECO:0007669"/>
    <property type="project" value="InterPro"/>
</dbReference>
<accession>A0AA39TWS4</accession>
<name>A0AA39TWS4_ARMTA</name>
<dbReference type="Pfam" id="PF05193">
    <property type="entry name" value="Peptidase_M16_C"/>
    <property type="match status" value="1"/>
</dbReference>
<dbReference type="SUPFAM" id="SSF63411">
    <property type="entry name" value="LuxS/MPP-like metallohydrolase"/>
    <property type="match status" value="2"/>
</dbReference>
<dbReference type="EMBL" id="JAUEPS010000005">
    <property type="protein sequence ID" value="KAK0465539.1"/>
    <property type="molecule type" value="Genomic_DNA"/>
</dbReference>
<dbReference type="Gene3D" id="3.30.830.10">
    <property type="entry name" value="Metalloenzyme, LuxS/M16 peptidase-like"/>
    <property type="match status" value="2"/>
</dbReference>
<evidence type="ECO:0000256" key="1">
    <source>
        <dbReference type="ARBA" id="ARBA00002123"/>
    </source>
</evidence>
<evidence type="ECO:0000256" key="2">
    <source>
        <dbReference type="ARBA" id="ARBA00007261"/>
    </source>
</evidence>
<dbReference type="GO" id="GO:0004222">
    <property type="term" value="F:metalloendopeptidase activity"/>
    <property type="evidence" value="ECO:0007669"/>
    <property type="project" value="InterPro"/>
</dbReference>
<dbReference type="Proteomes" id="UP001175211">
    <property type="component" value="Unassembled WGS sequence"/>
</dbReference>
<comment type="caution">
    <text evidence="8">The sequence shown here is derived from an EMBL/GenBank/DDBJ whole genome shotgun (WGS) entry which is preliminary data.</text>
</comment>
<reference evidence="8" key="1">
    <citation type="submission" date="2023-06" db="EMBL/GenBank/DDBJ databases">
        <authorList>
            <consortium name="Lawrence Berkeley National Laboratory"/>
            <person name="Ahrendt S."/>
            <person name="Sahu N."/>
            <person name="Indic B."/>
            <person name="Wong-Bajracharya J."/>
            <person name="Merenyi Z."/>
            <person name="Ke H.-M."/>
            <person name="Monk M."/>
            <person name="Kocsube S."/>
            <person name="Drula E."/>
            <person name="Lipzen A."/>
            <person name="Balint B."/>
            <person name="Henrissat B."/>
            <person name="Andreopoulos B."/>
            <person name="Martin F.M."/>
            <person name="Harder C.B."/>
            <person name="Rigling D."/>
            <person name="Ford K.L."/>
            <person name="Foster G.D."/>
            <person name="Pangilinan J."/>
            <person name="Papanicolaou A."/>
            <person name="Barry K."/>
            <person name="LaButti K."/>
            <person name="Viragh M."/>
            <person name="Koriabine M."/>
            <person name="Yan M."/>
            <person name="Riley R."/>
            <person name="Champramary S."/>
            <person name="Plett K.L."/>
            <person name="Tsai I.J."/>
            <person name="Slot J."/>
            <person name="Sipos G."/>
            <person name="Plett J."/>
            <person name="Nagy L.G."/>
            <person name="Grigoriev I.V."/>
        </authorList>
    </citation>
    <scope>NUCLEOTIDE SEQUENCE</scope>
    <source>
        <strain evidence="8">CCBAS 213</strain>
    </source>
</reference>
<dbReference type="InterPro" id="IPR001431">
    <property type="entry name" value="Pept_M16_Zn_BS"/>
</dbReference>
<evidence type="ECO:0000313" key="9">
    <source>
        <dbReference type="Proteomes" id="UP001175211"/>
    </source>
</evidence>
<comment type="similarity">
    <text evidence="2 5">Belongs to the peptidase M16 family.</text>
</comment>
<evidence type="ECO:0000259" key="6">
    <source>
        <dbReference type="Pfam" id="PF00675"/>
    </source>
</evidence>
<dbReference type="AlphaFoldDB" id="A0AA39TWS4"/>
<keyword evidence="9" id="KW-1185">Reference proteome</keyword>
<evidence type="ECO:0000256" key="4">
    <source>
        <dbReference type="ARBA" id="ARBA00032315"/>
    </source>
</evidence>
<dbReference type="GeneID" id="85367726"/>
<sequence length="519" mass="57135">MRKACYSLVRRTHNVRQTQIRSLATTAPAPPSVQITTLPNRIRVATESTPAYFSSVGLYVDAGSRYETDDILGSTHFLDRMAFKSSRSRSDEEMSAAVHSLGGQILCSSSREAIMYQSSHFHQGTPLAAELIADTVLNPEFLPEELEAQRDAARYEIRELSAKPEMILPEILHGVAYNHKGLGKSLLCPEHRIEAIDGPTLRRAMAHWYRPERMVVAGAGMPHEQLVELTDKYFSSLKSLPAPGPSLTYRPNTPQQQAPTNLLSSSAPSVTKTLTRAASYLFPATHNDAPGRLNPDSDYTGGHLFIPNETSEFDHLYVAYEGVGIHHDDVYTVATMQVLLGGGGSFSAGGPGKGMYSRLYTSILNHFPQVDHCASFHHIYSDSSLFGLFASFDSKARGGNTPTQILPHLIHQLSLLLYTPIPEQELSRAKNQLKSSLMMSLESQAIQVEDLGRQILVQGRKVPVSEMVKKIDLITPQEVRRVASTIFGLQSGAKPTIVCMGQDDIGDYHKAFRTYGLAV</sequence>
<evidence type="ECO:0000256" key="3">
    <source>
        <dbReference type="ARBA" id="ARBA00030006"/>
    </source>
</evidence>
<dbReference type="InterPro" id="IPR011765">
    <property type="entry name" value="Pept_M16_N"/>
</dbReference>
<comment type="function">
    <text evidence="1">Substrate recognition and binding subunit of the essential mitochondrial processing protease (MPP), which cleaves the mitochondrial sequence off newly imported precursors proteins.</text>
</comment>
<dbReference type="InterPro" id="IPR011249">
    <property type="entry name" value="Metalloenz_LuxS/M16"/>
</dbReference>
<organism evidence="8 9">
    <name type="scientific">Armillaria tabescens</name>
    <name type="common">Ringless honey mushroom</name>
    <name type="synonym">Agaricus tabescens</name>
    <dbReference type="NCBI Taxonomy" id="1929756"/>
    <lineage>
        <taxon>Eukaryota</taxon>
        <taxon>Fungi</taxon>
        <taxon>Dikarya</taxon>
        <taxon>Basidiomycota</taxon>
        <taxon>Agaricomycotina</taxon>
        <taxon>Agaricomycetes</taxon>
        <taxon>Agaricomycetidae</taxon>
        <taxon>Agaricales</taxon>
        <taxon>Marasmiineae</taxon>
        <taxon>Physalacriaceae</taxon>
        <taxon>Desarmillaria</taxon>
    </lineage>
</organism>
<evidence type="ECO:0000313" key="8">
    <source>
        <dbReference type="EMBL" id="KAK0465539.1"/>
    </source>
</evidence>
<dbReference type="PROSITE" id="PS00143">
    <property type="entry name" value="INSULINASE"/>
    <property type="match status" value="1"/>
</dbReference>
<proteinExistence type="inferred from homology"/>
<dbReference type="InterPro" id="IPR007863">
    <property type="entry name" value="Peptidase_M16_C"/>
</dbReference>
<dbReference type="GO" id="GO:0006627">
    <property type="term" value="P:protein processing involved in protein targeting to mitochondrion"/>
    <property type="evidence" value="ECO:0007669"/>
    <property type="project" value="TreeGrafter"/>
</dbReference>
<dbReference type="Pfam" id="PF00675">
    <property type="entry name" value="Peptidase_M16"/>
    <property type="match status" value="1"/>
</dbReference>
<dbReference type="PANTHER" id="PTHR11851:SF49">
    <property type="entry name" value="MITOCHONDRIAL-PROCESSING PEPTIDASE SUBUNIT ALPHA"/>
    <property type="match status" value="1"/>
</dbReference>
<dbReference type="InterPro" id="IPR050361">
    <property type="entry name" value="MPP/UQCRC_Complex"/>
</dbReference>
<dbReference type="PANTHER" id="PTHR11851">
    <property type="entry name" value="METALLOPROTEASE"/>
    <property type="match status" value="1"/>
</dbReference>
<protein>
    <recommendedName>
        <fullName evidence="3">Alpha-MPP</fullName>
    </recommendedName>
    <alternativeName>
        <fullName evidence="4">Inactive zinc metalloprotease alpha</fullName>
    </alternativeName>
</protein>
<dbReference type="GO" id="GO:0005739">
    <property type="term" value="C:mitochondrion"/>
    <property type="evidence" value="ECO:0007669"/>
    <property type="project" value="TreeGrafter"/>
</dbReference>